<feature type="region of interest" description="Disordered" evidence="1">
    <location>
        <begin position="44"/>
        <end position="64"/>
    </location>
</feature>
<feature type="region of interest" description="Disordered" evidence="1">
    <location>
        <begin position="214"/>
        <end position="313"/>
    </location>
</feature>
<feature type="compositionally biased region" description="Basic and acidic residues" evidence="1">
    <location>
        <begin position="579"/>
        <end position="589"/>
    </location>
</feature>
<feature type="compositionally biased region" description="Polar residues" evidence="1">
    <location>
        <begin position="449"/>
        <end position="465"/>
    </location>
</feature>
<dbReference type="AlphaFoldDB" id="A0A2V3J393"/>
<name>A0A2V3J393_9FLOR</name>
<organism evidence="2 3">
    <name type="scientific">Gracilariopsis chorda</name>
    <dbReference type="NCBI Taxonomy" id="448386"/>
    <lineage>
        <taxon>Eukaryota</taxon>
        <taxon>Rhodophyta</taxon>
        <taxon>Florideophyceae</taxon>
        <taxon>Rhodymeniophycidae</taxon>
        <taxon>Gracilariales</taxon>
        <taxon>Gracilariaceae</taxon>
        <taxon>Gracilariopsis</taxon>
    </lineage>
</organism>
<accession>A0A2V3J393</accession>
<feature type="compositionally biased region" description="Polar residues" evidence="1">
    <location>
        <begin position="218"/>
        <end position="257"/>
    </location>
</feature>
<feature type="region of interest" description="Disordered" evidence="1">
    <location>
        <begin position="1"/>
        <end position="24"/>
    </location>
</feature>
<feature type="compositionally biased region" description="Basic and acidic residues" evidence="1">
    <location>
        <begin position="1042"/>
        <end position="1052"/>
    </location>
</feature>
<feature type="compositionally biased region" description="Polar residues" evidence="1">
    <location>
        <begin position="614"/>
        <end position="623"/>
    </location>
</feature>
<sequence>MAANDSAPAPPLHEDEPSPNLPQTLSFINNVQNAVATIEQRLVHTPSAHPPPPQRNEYPAPPDNTREHMYAATIKHLDKPVLSTDLHIAPNNVSADHTTTNTRLSVDGSLSEQSTFSIEEAVSVTSDYQVSTITGSPLPRIHGSSTRSIADIVQHFESTLQAQHSVRDNQLHPANAPIAPIVDRLDTGNTSHSTPRDNAHFEQNARSSIASIVKQFQHAKQPTESNSNTKTTRSSVSFSPSADNDNSPSKDTNTQQKNVREQAKQSDVPNDLESIERGSVGKRIASFNSQSAKSDTKDDEEETNDGDLSSVGAIADPSEFEFLHEETEGITQRTGSPSSINNIPERHHVEATTPPAAVSMSMGASVTPYVEKPAEVIGQATPDIQSSAKVPFEGSTVDVDALSKSLQVDAEALEVTEESVARAIQTLDSFSEAAGIEPQRSEIMDPQAVQESDISGVNESKNVSVPTDAPSEISDQEKSVPMINTNSETPEPTVNHDTARDASVPAVQTSNEMTESQPRTVIEKTSAETEPSARPFTDTSTPVSNEKGSDLSVESGPVEATKAHSSQENRMIPTADSALMRDGHVRDSEQPQGVHVSMERETRESAPIPRYEATVSSSQTLSEQVPVEVKDSPAVENESANVQPHVQSNDSFATGESDVRSSIRSALEKSDEDSKQPSTGLASRSSRARMAAEKLGNPATSTEFHATDSQKSCSDRGVEKVDDTRLSEKTISLSTNEAEVLIAPGSADSGSIDLDQGSVGSSPKLKSKKSPPMRSVAHTSTAGAKKERTVSELRSTTRSRASGSRTPMAQSPRTRPLSARLPQGRAPSSGTTTPLSRSAATSPKGLSPLSRAGPSSLQLHGRRGGVANSATSRSLANDRKPVKLPRVAELLTARSRDRTSAPPAGRIPRGSTFSGTPPRSSVSPGQSTASRRMGTSSSPVTPNNRPRSSPQGMADVTPLQAPLRRTMSFNNNRRATLSPSSLRGGAASSRLHEMRGLPGGAGSRRATLSETRRPPRHRVTIPEPFQLTGAELQAKALKQLEEQRRRREEMERRRRVFKARPMPDFSNPMPRPNF</sequence>
<keyword evidence="3" id="KW-1185">Reference proteome</keyword>
<dbReference type="Proteomes" id="UP000247409">
    <property type="component" value="Unassembled WGS sequence"/>
</dbReference>
<protein>
    <submittedName>
        <fullName evidence="2">Uncharacterized protein</fullName>
    </submittedName>
</protein>
<evidence type="ECO:0000313" key="3">
    <source>
        <dbReference type="Proteomes" id="UP000247409"/>
    </source>
</evidence>
<feature type="compositionally biased region" description="Pro residues" evidence="1">
    <location>
        <begin position="48"/>
        <end position="62"/>
    </location>
</feature>
<feature type="compositionally biased region" description="Polar residues" evidence="1">
    <location>
        <begin position="506"/>
        <end position="519"/>
    </location>
</feature>
<feature type="compositionally biased region" description="Basic and acidic residues" evidence="1">
    <location>
        <begin position="657"/>
        <end position="675"/>
    </location>
</feature>
<feature type="compositionally biased region" description="Basic and acidic residues" evidence="1">
    <location>
        <begin position="705"/>
        <end position="728"/>
    </location>
</feature>
<comment type="caution">
    <text evidence="2">The sequence shown here is derived from an EMBL/GenBank/DDBJ whole genome shotgun (WGS) entry which is preliminary data.</text>
</comment>
<feature type="compositionally biased region" description="Low complexity" evidence="1">
    <location>
        <begin position="794"/>
        <end position="806"/>
    </location>
</feature>
<feature type="compositionally biased region" description="Polar residues" evidence="1">
    <location>
        <begin position="967"/>
        <end position="981"/>
    </location>
</feature>
<feature type="compositionally biased region" description="Polar residues" evidence="1">
    <location>
        <begin position="537"/>
        <end position="546"/>
    </location>
</feature>
<feature type="compositionally biased region" description="Polar residues" evidence="1">
    <location>
        <begin position="482"/>
        <end position="496"/>
    </location>
</feature>
<feature type="compositionally biased region" description="Polar residues" evidence="1">
    <location>
        <begin position="826"/>
        <end position="841"/>
    </location>
</feature>
<gene>
    <name evidence="2" type="ORF">BWQ96_01434</name>
</gene>
<feature type="region of interest" description="Disordered" evidence="1">
    <location>
        <begin position="1042"/>
        <end position="1074"/>
    </location>
</feature>
<feature type="compositionally biased region" description="Polar residues" evidence="1">
    <location>
        <begin position="638"/>
        <end position="656"/>
    </location>
</feature>
<dbReference type="OrthoDB" id="10629239at2759"/>
<proteinExistence type="predicted"/>
<feature type="region of interest" description="Disordered" evidence="1">
    <location>
        <begin position="432"/>
        <end position="1021"/>
    </location>
</feature>
<evidence type="ECO:0000313" key="2">
    <source>
        <dbReference type="EMBL" id="PXF48878.1"/>
    </source>
</evidence>
<dbReference type="EMBL" id="NBIV01000011">
    <property type="protein sequence ID" value="PXF48878.1"/>
    <property type="molecule type" value="Genomic_DNA"/>
</dbReference>
<evidence type="ECO:0000256" key="1">
    <source>
        <dbReference type="SAM" id="MobiDB-lite"/>
    </source>
</evidence>
<reference evidence="2 3" key="1">
    <citation type="journal article" date="2018" name="Mol. Biol. Evol.">
        <title>Analysis of the draft genome of the red seaweed Gracilariopsis chorda provides insights into genome size evolution in Rhodophyta.</title>
        <authorList>
            <person name="Lee J."/>
            <person name="Yang E.C."/>
            <person name="Graf L."/>
            <person name="Yang J.H."/>
            <person name="Qiu H."/>
            <person name="Zel Zion U."/>
            <person name="Chan C.X."/>
            <person name="Stephens T.G."/>
            <person name="Weber A.P.M."/>
            <person name="Boo G.H."/>
            <person name="Boo S.M."/>
            <person name="Kim K.M."/>
            <person name="Shin Y."/>
            <person name="Jung M."/>
            <person name="Lee S.J."/>
            <person name="Yim H.S."/>
            <person name="Lee J.H."/>
            <person name="Bhattacharya D."/>
            <person name="Yoon H.S."/>
        </authorList>
    </citation>
    <scope>NUCLEOTIDE SEQUENCE [LARGE SCALE GENOMIC DNA]</scope>
    <source>
        <strain evidence="2 3">SKKU-2015</strain>
        <tissue evidence="2">Whole body</tissue>
    </source>
</reference>
<feature type="compositionally biased region" description="Polar residues" evidence="1">
    <location>
        <begin position="911"/>
        <end position="951"/>
    </location>
</feature>